<reference evidence="1" key="1">
    <citation type="submission" date="2020-11" db="EMBL/GenBank/DDBJ databases">
        <authorList>
            <consortium name="DOE Joint Genome Institute"/>
            <person name="Ahrendt S."/>
            <person name="Riley R."/>
            <person name="Andreopoulos W."/>
            <person name="LaButti K."/>
            <person name="Pangilinan J."/>
            <person name="Ruiz-duenas F.J."/>
            <person name="Barrasa J.M."/>
            <person name="Sanchez-Garcia M."/>
            <person name="Camarero S."/>
            <person name="Miyauchi S."/>
            <person name="Serrano A."/>
            <person name="Linde D."/>
            <person name="Babiker R."/>
            <person name="Drula E."/>
            <person name="Ayuso-Fernandez I."/>
            <person name="Pacheco R."/>
            <person name="Padilla G."/>
            <person name="Ferreira P."/>
            <person name="Barriuso J."/>
            <person name="Kellner H."/>
            <person name="Castanera R."/>
            <person name="Alfaro M."/>
            <person name="Ramirez L."/>
            <person name="Pisabarro A.G."/>
            <person name="Kuo A."/>
            <person name="Tritt A."/>
            <person name="Lipzen A."/>
            <person name="He G."/>
            <person name="Yan M."/>
            <person name="Ng V."/>
            <person name="Cullen D."/>
            <person name="Martin F."/>
            <person name="Rosso M.-N."/>
            <person name="Henrissat B."/>
            <person name="Hibbett D."/>
            <person name="Martinez A.T."/>
            <person name="Grigoriev I.V."/>
        </authorList>
    </citation>
    <scope>NUCLEOTIDE SEQUENCE</scope>
    <source>
        <strain evidence="1">AH 44721</strain>
    </source>
</reference>
<evidence type="ECO:0000313" key="2">
    <source>
        <dbReference type="Proteomes" id="UP000724874"/>
    </source>
</evidence>
<dbReference type="OrthoDB" id="3159295at2759"/>
<dbReference type="AlphaFoldDB" id="A0A9P5NR46"/>
<protein>
    <submittedName>
        <fullName evidence="1">Uncharacterized protein</fullName>
    </submittedName>
</protein>
<proteinExistence type="predicted"/>
<name>A0A9P5NR46_GYMJU</name>
<dbReference type="EMBL" id="JADNYJ010000030">
    <property type="protein sequence ID" value="KAF8903498.1"/>
    <property type="molecule type" value="Genomic_DNA"/>
</dbReference>
<organism evidence="1 2">
    <name type="scientific">Gymnopilus junonius</name>
    <name type="common">Spectacular rustgill mushroom</name>
    <name type="synonym">Gymnopilus spectabilis subsp. junonius</name>
    <dbReference type="NCBI Taxonomy" id="109634"/>
    <lineage>
        <taxon>Eukaryota</taxon>
        <taxon>Fungi</taxon>
        <taxon>Dikarya</taxon>
        <taxon>Basidiomycota</taxon>
        <taxon>Agaricomycotina</taxon>
        <taxon>Agaricomycetes</taxon>
        <taxon>Agaricomycetidae</taxon>
        <taxon>Agaricales</taxon>
        <taxon>Agaricineae</taxon>
        <taxon>Hymenogastraceae</taxon>
        <taxon>Gymnopilus</taxon>
    </lineage>
</organism>
<gene>
    <name evidence="1" type="ORF">CPB84DRAFT_773606</name>
</gene>
<comment type="caution">
    <text evidence="1">The sequence shown here is derived from an EMBL/GenBank/DDBJ whole genome shotgun (WGS) entry which is preliminary data.</text>
</comment>
<sequence length="442" mass="49988">MPLRLDLPGDTPPLLYHRPSLVNLKRTRSGRPKALTVIPQEHIKDSSALPPVANSSPPKVPNELLDCIVQLYIQGIISETGKWSQKIVFKRFIKDSMLVSKDFRFFILRHFFDRLFFESKDDSKDLLEYLAKIDAYYCQQGLTFVGYSWIRSLCSPSFLISANEGSLDKLTHLKDLCIDFMHSNVLLQRTCSDHLFTTLSGHPIVYNLTSLMLTALPQIDVHLFKSIAEVMPAVTNVHISSTDALDLDCCPECYEESFSRIIHSPIPGRYPHVQAFADAIGPLLAPLQYLSHLYLGVFLSRPVLLDLHARHNYDVNPESPPVDSTYETIYECALCEKGARASTKQAELVGSLVLAQHIKSLRYVGWSSCFGMRLANGRLSKDEENFLEGDSSQNEVLKMSSKRPKGLALNRQDYQIKLTSFRSKTALVIERVGKRIRVTRVL</sequence>
<keyword evidence="2" id="KW-1185">Reference proteome</keyword>
<evidence type="ECO:0000313" key="1">
    <source>
        <dbReference type="EMBL" id="KAF8903498.1"/>
    </source>
</evidence>
<accession>A0A9P5NR46</accession>
<dbReference type="Proteomes" id="UP000724874">
    <property type="component" value="Unassembled WGS sequence"/>
</dbReference>